<keyword evidence="3 4" id="KW-0443">Lipid metabolism</keyword>
<dbReference type="PROSITE" id="PS51635">
    <property type="entry name" value="PNPLA"/>
    <property type="match status" value="1"/>
</dbReference>
<feature type="active site" description="Nucleophile" evidence="4">
    <location>
        <position position="48"/>
    </location>
</feature>
<keyword evidence="7" id="KW-1185">Reference proteome</keyword>
<dbReference type="eggNOG" id="COG1752">
    <property type="taxonomic scope" value="Bacteria"/>
</dbReference>
<evidence type="ECO:0000256" key="3">
    <source>
        <dbReference type="ARBA" id="ARBA00023098"/>
    </source>
</evidence>
<feature type="short sequence motif" description="GXSXG" evidence="4">
    <location>
        <begin position="46"/>
        <end position="50"/>
    </location>
</feature>
<organism evidence="6 7">
    <name type="scientific">Desulfoscipio gibsoniae DSM 7213</name>
    <dbReference type="NCBI Taxonomy" id="767817"/>
    <lineage>
        <taxon>Bacteria</taxon>
        <taxon>Bacillati</taxon>
        <taxon>Bacillota</taxon>
        <taxon>Clostridia</taxon>
        <taxon>Eubacteriales</taxon>
        <taxon>Desulfallaceae</taxon>
        <taxon>Desulfoscipio</taxon>
    </lineage>
</organism>
<protein>
    <submittedName>
        <fullName evidence="6">Putative esterase of the alpha-beta hydrolase superfamily</fullName>
    </submittedName>
</protein>
<sequence>MRRWFFMSTRPMVGLALGGGAIRGMAHIGVLKVLKKAGIPIDMVAGTSSGSIVAAMYASGYSPEHIEEIAMELRSQNIFEHGTMLLNLLLIAGDIIFRILHLPYPVRSPMGLMQGNKLKALLHKFLGQNRLFGQTEIPLGITAVDARDGTLVVFVEGDPVANPVQPLIVESPNSAAGSISVDVRTVVPPEDVFIKGQPVALAARASSAVPGIFEPIRVNDRLLVDGGVRENVPAYILRCMGADFVIAVDVGYSGRRVDGISNIIKLLANSFEIVISEGINLKLERYANVVIRPLINADPWDIKHTRYFIKQGELAALKSLDEIKRKLYN</sequence>
<dbReference type="InterPro" id="IPR050301">
    <property type="entry name" value="NTE"/>
</dbReference>
<proteinExistence type="predicted"/>
<dbReference type="EMBL" id="CP003273">
    <property type="protein sequence ID" value="AGL02993.1"/>
    <property type="molecule type" value="Genomic_DNA"/>
</dbReference>
<evidence type="ECO:0000256" key="2">
    <source>
        <dbReference type="ARBA" id="ARBA00022963"/>
    </source>
</evidence>
<keyword evidence="1 4" id="KW-0378">Hydrolase</keyword>
<keyword evidence="2 4" id="KW-0442">Lipid degradation</keyword>
<evidence type="ECO:0000259" key="5">
    <source>
        <dbReference type="PROSITE" id="PS51635"/>
    </source>
</evidence>
<dbReference type="InterPro" id="IPR016035">
    <property type="entry name" value="Acyl_Trfase/lysoPLipase"/>
</dbReference>
<dbReference type="AlphaFoldDB" id="R4KIH1"/>
<dbReference type="Proteomes" id="UP000013520">
    <property type="component" value="Chromosome"/>
</dbReference>
<dbReference type="GO" id="GO:0016042">
    <property type="term" value="P:lipid catabolic process"/>
    <property type="evidence" value="ECO:0007669"/>
    <property type="project" value="UniProtKB-UniRule"/>
</dbReference>
<reference evidence="6 7" key="1">
    <citation type="submission" date="2012-01" db="EMBL/GenBank/DDBJ databases">
        <title>Complete sequence of Desulfotomaculum gibsoniae DSM 7213.</title>
        <authorList>
            <consortium name="US DOE Joint Genome Institute"/>
            <person name="Lucas S."/>
            <person name="Han J."/>
            <person name="Lapidus A."/>
            <person name="Cheng J.-F."/>
            <person name="Goodwin L."/>
            <person name="Pitluck S."/>
            <person name="Peters L."/>
            <person name="Ovchinnikova G."/>
            <person name="Teshima H."/>
            <person name="Detter J.C."/>
            <person name="Han C."/>
            <person name="Tapia R."/>
            <person name="Land M."/>
            <person name="Hauser L."/>
            <person name="Kyrpides N."/>
            <person name="Ivanova N."/>
            <person name="Pagani I."/>
            <person name="Parshina S."/>
            <person name="Plugge C."/>
            <person name="Muyzer G."/>
            <person name="Kuever J."/>
            <person name="Ivanova A."/>
            <person name="Nazina T."/>
            <person name="Klenk H.-P."/>
            <person name="Brambilla E."/>
            <person name="Spring S."/>
            <person name="Stams A.F."/>
            <person name="Woyke T."/>
        </authorList>
    </citation>
    <scope>NUCLEOTIDE SEQUENCE [LARGE SCALE GENOMIC DNA]</scope>
    <source>
        <strain evidence="6 7">DSM 7213</strain>
    </source>
</reference>
<accession>R4KIH1</accession>
<evidence type="ECO:0000313" key="7">
    <source>
        <dbReference type="Proteomes" id="UP000013520"/>
    </source>
</evidence>
<dbReference type="GO" id="GO:0016787">
    <property type="term" value="F:hydrolase activity"/>
    <property type="evidence" value="ECO:0007669"/>
    <property type="project" value="UniProtKB-UniRule"/>
</dbReference>
<dbReference type="SUPFAM" id="SSF52151">
    <property type="entry name" value="FabD/lysophospholipase-like"/>
    <property type="match status" value="1"/>
</dbReference>
<dbReference type="Pfam" id="PF01734">
    <property type="entry name" value="Patatin"/>
    <property type="match status" value="1"/>
</dbReference>
<feature type="short sequence motif" description="DGA/G" evidence="4">
    <location>
        <begin position="225"/>
        <end position="227"/>
    </location>
</feature>
<dbReference type="InterPro" id="IPR002641">
    <property type="entry name" value="PNPLA_dom"/>
</dbReference>
<dbReference type="CDD" id="cd07205">
    <property type="entry name" value="Pat_PNPLA6_PNPLA7_NTE1_like"/>
    <property type="match status" value="1"/>
</dbReference>
<dbReference type="Gene3D" id="3.40.1090.10">
    <property type="entry name" value="Cytosolic phospholipase A2 catalytic domain"/>
    <property type="match status" value="2"/>
</dbReference>
<name>R4KIH1_9FIRM</name>
<dbReference type="PANTHER" id="PTHR14226:SF76">
    <property type="entry name" value="NTE FAMILY PROTEIN RSSA"/>
    <property type="match status" value="1"/>
</dbReference>
<dbReference type="PANTHER" id="PTHR14226">
    <property type="entry name" value="NEUROPATHY TARGET ESTERASE/SWISS CHEESE D.MELANOGASTER"/>
    <property type="match status" value="1"/>
</dbReference>
<dbReference type="KEGG" id="dgi:Desgi_3670"/>
<comment type="caution">
    <text evidence="4">Lacks conserved residue(s) required for the propagation of feature annotation.</text>
</comment>
<feature type="active site" description="Proton acceptor" evidence="4">
    <location>
        <position position="225"/>
    </location>
</feature>
<dbReference type="STRING" id="767817.Desgi_3670"/>
<evidence type="ECO:0000256" key="4">
    <source>
        <dbReference type="PROSITE-ProRule" id="PRU01161"/>
    </source>
</evidence>
<evidence type="ECO:0000313" key="6">
    <source>
        <dbReference type="EMBL" id="AGL02993.1"/>
    </source>
</evidence>
<feature type="domain" description="PNPLA" evidence="5">
    <location>
        <begin position="15"/>
        <end position="238"/>
    </location>
</feature>
<dbReference type="HOGENOM" id="CLU_047251_1_0_9"/>
<gene>
    <name evidence="6" type="ORF">Desgi_3670</name>
</gene>
<evidence type="ECO:0000256" key="1">
    <source>
        <dbReference type="ARBA" id="ARBA00022801"/>
    </source>
</evidence>